<feature type="domain" description="HORMA" evidence="3">
    <location>
        <begin position="6"/>
        <end position="276"/>
    </location>
</feature>
<dbReference type="Proteomes" id="UP000800093">
    <property type="component" value="Unassembled WGS sequence"/>
</dbReference>
<evidence type="ECO:0000313" key="4">
    <source>
        <dbReference type="EMBL" id="KAF2266791.1"/>
    </source>
</evidence>
<dbReference type="PANTHER" id="PTHR11842">
    <property type="entry name" value="MITOTIC SPINDLE ASSEMBLY CHECKPOINT PROTEIN MAD2"/>
    <property type="match status" value="1"/>
</dbReference>
<feature type="compositionally biased region" description="Basic and acidic residues" evidence="2">
    <location>
        <begin position="235"/>
        <end position="252"/>
    </location>
</feature>
<comment type="caution">
    <text evidence="4">The sequence shown here is derived from an EMBL/GenBank/DDBJ whole genome shotgun (WGS) entry which is preliminary data.</text>
</comment>
<dbReference type="InterPro" id="IPR036570">
    <property type="entry name" value="HORMA_dom_sf"/>
</dbReference>
<evidence type="ECO:0000259" key="3">
    <source>
        <dbReference type="PROSITE" id="PS50815"/>
    </source>
</evidence>
<dbReference type="InterPro" id="IPR045091">
    <property type="entry name" value="Mad2-like"/>
</dbReference>
<dbReference type="GO" id="GO:0003677">
    <property type="term" value="F:DNA binding"/>
    <property type="evidence" value="ECO:0007669"/>
    <property type="project" value="UniProtKB-KW"/>
</dbReference>
<accession>A0A9P4KDR0</accession>
<dbReference type="PANTHER" id="PTHR11842:SF10">
    <property type="entry name" value="MITOTIC SPINDLE ASSEMBLY CHECKPOINT PROTEIN MAD2B"/>
    <property type="match status" value="1"/>
</dbReference>
<dbReference type="PROSITE" id="PS50815">
    <property type="entry name" value="HORMA"/>
    <property type="match status" value="1"/>
</dbReference>
<dbReference type="AlphaFoldDB" id="A0A9P4KDR0"/>
<dbReference type="SUPFAM" id="SSF56019">
    <property type="entry name" value="The spindle assembly checkpoint protein mad2"/>
    <property type="match status" value="1"/>
</dbReference>
<gene>
    <name evidence="4" type="ORF">CC78DRAFT_107635</name>
</gene>
<feature type="region of interest" description="Disordered" evidence="2">
    <location>
        <begin position="227"/>
        <end position="258"/>
    </location>
</feature>
<reference evidence="5" key="1">
    <citation type="journal article" date="2020" name="Stud. Mycol.">
        <title>101 Dothideomycetes genomes: A test case for predicting lifestyles and emergence of pathogens.</title>
        <authorList>
            <person name="Haridas S."/>
            <person name="Albert R."/>
            <person name="Binder M."/>
            <person name="Bloem J."/>
            <person name="LaButti K."/>
            <person name="Salamov A."/>
            <person name="Andreopoulos B."/>
            <person name="Baker S."/>
            <person name="Barry K."/>
            <person name="Bills G."/>
            <person name="Bluhm B."/>
            <person name="Cannon C."/>
            <person name="Castanera R."/>
            <person name="Culley D."/>
            <person name="Daum C."/>
            <person name="Ezra D."/>
            <person name="Gonzalez J."/>
            <person name="Henrissat B."/>
            <person name="Kuo A."/>
            <person name="Liang C."/>
            <person name="Lipzen A."/>
            <person name="Lutzoni F."/>
            <person name="Magnuson J."/>
            <person name="Mondo S."/>
            <person name="Nolan M."/>
            <person name="Ohm R."/>
            <person name="Pangilinan J."/>
            <person name="Park H.-J."/>
            <person name="Ramirez L."/>
            <person name="Alfaro M."/>
            <person name="Sun H."/>
            <person name="Tritt A."/>
            <person name="Yoshinaga Y."/>
            <person name="Zwiers L.-H."/>
            <person name="Turgeon B."/>
            <person name="Goodwin S."/>
            <person name="Spatafora J."/>
            <person name="Crous P."/>
            <person name="Grigoriev I."/>
        </authorList>
    </citation>
    <scope>NUCLEOTIDE SEQUENCE [LARGE SCALE GENOMIC DNA]</scope>
    <source>
        <strain evidence="5">CBS 304.66</strain>
    </source>
</reference>
<dbReference type="Pfam" id="PF02301">
    <property type="entry name" value="HORMA"/>
    <property type="match status" value="1"/>
</dbReference>
<organism evidence="4 5">
    <name type="scientific">Lojkania enalia</name>
    <dbReference type="NCBI Taxonomy" id="147567"/>
    <lineage>
        <taxon>Eukaryota</taxon>
        <taxon>Fungi</taxon>
        <taxon>Dikarya</taxon>
        <taxon>Ascomycota</taxon>
        <taxon>Pezizomycotina</taxon>
        <taxon>Dothideomycetes</taxon>
        <taxon>Pleosporomycetidae</taxon>
        <taxon>Pleosporales</taxon>
        <taxon>Pleosporales incertae sedis</taxon>
        <taxon>Lojkania</taxon>
    </lineage>
</organism>
<evidence type="ECO:0000313" key="5">
    <source>
        <dbReference type="Proteomes" id="UP000800093"/>
    </source>
</evidence>
<dbReference type="OrthoDB" id="21254at2759"/>
<keyword evidence="5" id="KW-1185">Reference proteome</keyword>
<dbReference type="EMBL" id="ML986595">
    <property type="protein sequence ID" value="KAF2266791.1"/>
    <property type="molecule type" value="Genomic_DNA"/>
</dbReference>
<proteinExistence type="inferred from homology"/>
<keyword evidence="4" id="KW-0238">DNA-binding</keyword>
<comment type="similarity">
    <text evidence="1">Belongs to the MAD2 family.</text>
</comment>
<protein>
    <submittedName>
        <fullName evidence="4">DNA-binding protein</fullName>
    </submittedName>
</protein>
<name>A0A9P4KDR0_9PLEO</name>
<dbReference type="Gene3D" id="3.30.900.10">
    <property type="entry name" value="HORMA domain"/>
    <property type="match status" value="1"/>
</dbReference>
<dbReference type="GO" id="GO:0016035">
    <property type="term" value="C:zeta DNA polymerase complex"/>
    <property type="evidence" value="ECO:0007669"/>
    <property type="project" value="TreeGrafter"/>
</dbReference>
<evidence type="ECO:0000256" key="2">
    <source>
        <dbReference type="SAM" id="MobiDB-lite"/>
    </source>
</evidence>
<sequence>MPETYNTTLTHFTNFLTAYTHTLLYLRTLYPRTSFTTSKFHNTPVHQSRHPAVCEWITDSIAAVRDQLLVGTVSRIAIVIFWYGDTTNNENQASGSVKILERYMLDVSQFPVIPKADRNTEIGYESTPSPPSLSLPSDSEGQRTDVSQKKKQRKGKQRLLDEGVHVDMSEQFRSALIGLTTRCSKLKPLPENCSFNIAIELKDEVDVDPPLGHPQPWIPVQHSLQKTGRKGGHMVGEEGHNEREAASRKEGQDLGGARVTPIRSVETGVFRFETWVEEGKAKFELEKALGNSFASSGG</sequence>
<dbReference type="InterPro" id="IPR003511">
    <property type="entry name" value="HORMA_dom"/>
</dbReference>
<feature type="region of interest" description="Disordered" evidence="2">
    <location>
        <begin position="118"/>
        <end position="162"/>
    </location>
</feature>
<evidence type="ECO:0000256" key="1">
    <source>
        <dbReference type="ARBA" id="ARBA00010348"/>
    </source>
</evidence>